<dbReference type="AlphaFoldDB" id="A0A395LVW4"/>
<evidence type="ECO:0000313" key="3">
    <source>
        <dbReference type="Proteomes" id="UP000266389"/>
    </source>
</evidence>
<name>A0A395LVW4_9BACT</name>
<keyword evidence="1" id="KW-0175">Coiled coil</keyword>
<dbReference type="Proteomes" id="UP000266389">
    <property type="component" value="Unassembled WGS sequence"/>
</dbReference>
<proteinExistence type="predicted"/>
<gene>
    <name evidence="2" type="ORF">D0433_14570</name>
</gene>
<organism evidence="2 3">
    <name type="scientific">Candidatus Thermochlorobacter aerophilus</name>
    <dbReference type="NCBI Taxonomy" id="1868324"/>
    <lineage>
        <taxon>Bacteria</taxon>
        <taxon>Pseudomonadati</taxon>
        <taxon>Chlorobiota</taxon>
        <taxon>Chlorobiia</taxon>
        <taxon>Chlorobiales</taxon>
        <taxon>Candidatus Thermochlorobacteriaceae</taxon>
        <taxon>Candidatus Thermochlorobacter</taxon>
    </lineage>
</organism>
<evidence type="ECO:0000313" key="2">
    <source>
        <dbReference type="EMBL" id="RFM22771.1"/>
    </source>
</evidence>
<dbReference type="EMBL" id="PHFL01000077">
    <property type="protein sequence ID" value="RFM22771.1"/>
    <property type="molecule type" value="Genomic_DNA"/>
</dbReference>
<reference evidence="2 3" key="1">
    <citation type="journal article" date="2011" name="ISME J.">
        <title>Community ecology of hot spring cyanobacterial mats: predominant populations and their functional potential.</title>
        <authorList>
            <person name="Klatt C.G."/>
            <person name="Wood J.M."/>
            <person name="Rusch D.B."/>
            <person name="Bateson M.M."/>
            <person name="Hamamura N."/>
            <person name="Heidelberg J.F."/>
            <person name="Grossman A.R."/>
            <person name="Bhaya D."/>
            <person name="Cohan F.M."/>
            <person name="Kuhl M."/>
            <person name="Bryant D.A."/>
            <person name="Ward D.M."/>
        </authorList>
    </citation>
    <scope>NUCLEOTIDE SEQUENCE [LARGE SCALE GENOMIC DNA]</scope>
    <source>
        <strain evidence="2">OS</strain>
    </source>
</reference>
<evidence type="ECO:0000256" key="1">
    <source>
        <dbReference type="SAM" id="Coils"/>
    </source>
</evidence>
<comment type="caution">
    <text evidence="2">The sequence shown here is derived from an EMBL/GenBank/DDBJ whole genome shotgun (WGS) entry which is preliminary data.</text>
</comment>
<sequence length="110" mass="12949">MTDEEKNLLMRYLDLRAKLSELEEEIEKLKPAVFDIIDEQVKLLHEKRIPFNGFEFEVQYRTTYEYSPEVKALEEQLKALKKQEEKNGRAIVKSQVGFVRVIKADSSNLT</sequence>
<accession>A0A395LVW4</accession>
<feature type="coiled-coil region" evidence="1">
    <location>
        <begin position="5"/>
        <end position="32"/>
    </location>
</feature>
<protein>
    <submittedName>
        <fullName evidence="2">Uncharacterized protein</fullName>
    </submittedName>
</protein>